<dbReference type="InterPro" id="IPR003130">
    <property type="entry name" value="GED"/>
</dbReference>
<dbReference type="Proteomes" id="UP001046870">
    <property type="component" value="Chromosome 6"/>
</dbReference>
<dbReference type="InterPro" id="IPR027417">
    <property type="entry name" value="P-loop_NTPase"/>
</dbReference>
<dbReference type="InterPro" id="IPR030381">
    <property type="entry name" value="G_DYNAMIN_dom"/>
</dbReference>
<dbReference type="SUPFAM" id="SSF50729">
    <property type="entry name" value="PH domain-like"/>
    <property type="match status" value="1"/>
</dbReference>
<keyword evidence="9" id="KW-0505">Motor protein</keyword>
<gene>
    <name evidence="15" type="ORF">MATL_G00082550</name>
</gene>
<dbReference type="FunFam" id="3.40.50.300:FF:000045">
    <property type="entry name" value="dynamin-1 isoform X2"/>
    <property type="match status" value="1"/>
</dbReference>
<dbReference type="PROSITE" id="PS51718">
    <property type="entry name" value="G_DYNAMIN_2"/>
    <property type="match status" value="1"/>
</dbReference>
<feature type="compositionally biased region" description="Pro residues" evidence="11">
    <location>
        <begin position="891"/>
        <end position="903"/>
    </location>
</feature>
<dbReference type="GO" id="GO:0016185">
    <property type="term" value="P:synaptic vesicle budding from presynaptic endocytic zone membrane"/>
    <property type="evidence" value="ECO:0007669"/>
    <property type="project" value="TreeGrafter"/>
</dbReference>
<dbReference type="GO" id="GO:0005874">
    <property type="term" value="C:microtubule"/>
    <property type="evidence" value="ECO:0007669"/>
    <property type="project" value="UniProtKB-KW"/>
</dbReference>
<dbReference type="InterPro" id="IPR001401">
    <property type="entry name" value="Dynamin_GTPase"/>
</dbReference>
<evidence type="ECO:0000256" key="2">
    <source>
        <dbReference type="ARBA" id="ARBA00011980"/>
    </source>
</evidence>
<evidence type="ECO:0000259" key="12">
    <source>
        <dbReference type="PROSITE" id="PS50003"/>
    </source>
</evidence>
<dbReference type="SMART" id="SM00302">
    <property type="entry name" value="GED"/>
    <property type="match status" value="1"/>
</dbReference>
<dbReference type="CDD" id="cd08771">
    <property type="entry name" value="DLP_1"/>
    <property type="match status" value="1"/>
</dbReference>
<evidence type="ECO:0000256" key="4">
    <source>
        <dbReference type="ARBA" id="ARBA00022583"/>
    </source>
</evidence>
<keyword evidence="4" id="KW-0254">Endocytosis</keyword>
<comment type="subcellular location">
    <subcellularLocation>
        <location evidence="1">Cytoplasm</location>
    </subcellularLocation>
</comment>
<evidence type="ECO:0000259" key="13">
    <source>
        <dbReference type="PROSITE" id="PS51388"/>
    </source>
</evidence>
<dbReference type="PROSITE" id="PS51388">
    <property type="entry name" value="GED"/>
    <property type="match status" value="1"/>
</dbReference>
<dbReference type="Pfam" id="PF00169">
    <property type="entry name" value="PH"/>
    <property type="match status" value="1"/>
</dbReference>
<dbReference type="PRINTS" id="PR00195">
    <property type="entry name" value="DYNAMIN"/>
</dbReference>
<dbReference type="Pfam" id="PF00350">
    <property type="entry name" value="Dynamin_N"/>
    <property type="match status" value="1"/>
</dbReference>
<evidence type="ECO:0000256" key="9">
    <source>
        <dbReference type="ARBA" id="ARBA00023175"/>
    </source>
</evidence>
<dbReference type="SMART" id="SM00233">
    <property type="entry name" value="PH"/>
    <property type="match status" value="1"/>
</dbReference>
<reference evidence="15" key="1">
    <citation type="submission" date="2021-01" db="EMBL/GenBank/DDBJ databases">
        <authorList>
            <person name="Zahm M."/>
            <person name="Roques C."/>
            <person name="Cabau C."/>
            <person name="Klopp C."/>
            <person name="Donnadieu C."/>
            <person name="Jouanno E."/>
            <person name="Lampietro C."/>
            <person name="Louis A."/>
            <person name="Herpin A."/>
            <person name="Echchiki A."/>
            <person name="Berthelot C."/>
            <person name="Parey E."/>
            <person name="Roest-Crollius H."/>
            <person name="Braasch I."/>
            <person name="Postlethwait J."/>
            <person name="Bobe J."/>
            <person name="Montfort J."/>
            <person name="Bouchez O."/>
            <person name="Begum T."/>
            <person name="Mejri S."/>
            <person name="Adams A."/>
            <person name="Chen W.-J."/>
            <person name="Guiguen Y."/>
        </authorList>
    </citation>
    <scope>NUCLEOTIDE SEQUENCE</scope>
    <source>
        <strain evidence="15">YG-15Mar2019-1</strain>
        <tissue evidence="15">Brain</tissue>
    </source>
</reference>
<sequence length="932" mass="104633">MGNRGMEDLIPLVNRLQDAFSAIGQNANLDLPQIAVVGGQSAGKSSVLENFVGKDFLPRGSGIVTRRPLVLQLINCPTEYAEFLHCKGKKFTDFDEVRQEIEAETDRVTGQNKGISPVPINLRVYSPNVLNLTLVDLPGMTKVPVGDQPADIEHQIRDMLMQFVTKENCLLLAVSPANSDLANSDALKIAKEVDRQGQRTIGVITKLDLMDEGTDAREILENKLLPLRRGYIGVVNRSQKDIDGKKDITAAMAAERKFFLSHPAYRHLADRMGTPYLQKVLNQQLTNHIRDTLPGLRAKLQSQLLSIEKEVEEYKNFRPDDPSRKTKALLQMVQQFSVDFEKRIEGSGDQIDTYELSGGARINRIFHERFPFELVKMEFDEKELRKEISYAIKNIHGIRTGLFTPDMAFETIVKRQIEKIKEPCQKCVDMVISELVSTVRQCTQKVKPWWGLCPPTPTPPRYSVSSLPCPPPRPAVVGQQGAHGSLGARTGLFTPDLAFEAIVKKQIQKLKQPCLKCIDMVVSELTSTIRKCSQKLAQYPMLREEMERIVTQHIRDRESRTKEQVMLLIDIELAYMNTNHEDFIGFANAQQRSNQMNKKKAAGNQDEIMVIRKGWLTINNIGIMKGGAKEYWFVLTAESLSWYKDDEEKEKKYMLQVDNLKLRDVEKGFMSSKHIFALFNTEQRNVYKDYRQLELACESQEEVDGWKASFLRAGVYPERTVEKEKSDAGEENGSDGFMHSMDPQLERQVETIRNLVDSYMAIVNKTVRDLMPKTIMHLMINNTKDFINAELLANLYSCGDQNSLMEESAEQAQHRDEMLRMYHALREALSIIGDISTSTISTAMPPPVDDSWLQVQGGQAGRRSPATSPTPQRRAPPPGPPARPGSRGSAPGPPPAGGPPVPSRPGASPDPFGGPPPQVPSRPNRAPPGVPR</sequence>
<dbReference type="FunFam" id="1.20.120.1240:FF:000019">
    <property type="entry name" value="Dynamin 2"/>
    <property type="match status" value="1"/>
</dbReference>
<dbReference type="InterPro" id="IPR001849">
    <property type="entry name" value="PH_domain"/>
</dbReference>
<evidence type="ECO:0000256" key="10">
    <source>
        <dbReference type="RuleBase" id="RU003932"/>
    </source>
</evidence>
<feature type="region of interest" description="Disordered" evidence="11">
    <location>
        <begin position="842"/>
        <end position="932"/>
    </location>
</feature>
<dbReference type="InterPro" id="IPR011993">
    <property type="entry name" value="PH-like_dom_sf"/>
</dbReference>
<dbReference type="AlphaFoldDB" id="A0A9D3Q343"/>
<dbReference type="InterPro" id="IPR022812">
    <property type="entry name" value="Dynamin"/>
</dbReference>
<dbReference type="FunFam" id="2.30.29.30:FF:000010">
    <property type="entry name" value="dynamin-1 isoform X2"/>
    <property type="match status" value="1"/>
</dbReference>
<dbReference type="GO" id="GO:0005737">
    <property type="term" value="C:cytoplasm"/>
    <property type="evidence" value="ECO:0007669"/>
    <property type="project" value="UniProtKB-SubCell"/>
</dbReference>
<keyword evidence="5" id="KW-0493">Microtubule</keyword>
<keyword evidence="3" id="KW-0963">Cytoplasm</keyword>
<organism evidence="15 16">
    <name type="scientific">Megalops atlanticus</name>
    <name type="common">Tarpon</name>
    <name type="synonym">Clupea gigantea</name>
    <dbReference type="NCBI Taxonomy" id="7932"/>
    <lineage>
        <taxon>Eukaryota</taxon>
        <taxon>Metazoa</taxon>
        <taxon>Chordata</taxon>
        <taxon>Craniata</taxon>
        <taxon>Vertebrata</taxon>
        <taxon>Euteleostomi</taxon>
        <taxon>Actinopterygii</taxon>
        <taxon>Neopterygii</taxon>
        <taxon>Teleostei</taxon>
        <taxon>Elopiformes</taxon>
        <taxon>Megalopidae</taxon>
        <taxon>Megalops</taxon>
    </lineage>
</organism>
<keyword evidence="6 10" id="KW-0547">Nucleotide-binding</keyword>
<keyword evidence="8 10" id="KW-0342">GTP-binding</keyword>
<dbReference type="GO" id="GO:0031623">
    <property type="term" value="P:receptor internalization"/>
    <property type="evidence" value="ECO:0007669"/>
    <property type="project" value="TreeGrafter"/>
</dbReference>
<evidence type="ECO:0000256" key="7">
    <source>
        <dbReference type="ARBA" id="ARBA00022801"/>
    </source>
</evidence>
<feature type="domain" description="Dynamin-type G" evidence="14">
    <location>
        <begin position="28"/>
        <end position="294"/>
    </location>
</feature>
<dbReference type="GO" id="GO:0003924">
    <property type="term" value="F:GTPase activity"/>
    <property type="evidence" value="ECO:0007669"/>
    <property type="project" value="InterPro"/>
</dbReference>
<dbReference type="InterPro" id="IPR019762">
    <property type="entry name" value="Dynamin_GTPase_CS"/>
</dbReference>
<dbReference type="GO" id="GO:0005886">
    <property type="term" value="C:plasma membrane"/>
    <property type="evidence" value="ECO:0007669"/>
    <property type="project" value="TreeGrafter"/>
</dbReference>
<dbReference type="GO" id="GO:0008017">
    <property type="term" value="F:microtubule binding"/>
    <property type="evidence" value="ECO:0007669"/>
    <property type="project" value="TreeGrafter"/>
</dbReference>
<dbReference type="Gene3D" id="1.20.120.1240">
    <property type="entry name" value="Dynamin, middle domain"/>
    <property type="match status" value="2"/>
</dbReference>
<feature type="domain" description="PH" evidence="12">
    <location>
        <begin position="609"/>
        <end position="715"/>
    </location>
</feature>
<feature type="compositionally biased region" description="Pro residues" evidence="11">
    <location>
        <begin position="874"/>
        <end position="883"/>
    </location>
</feature>
<keyword evidence="7" id="KW-0378">Hydrolase</keyword>
<dbReference type="OrthoDB" id="5061070at2759"/>
<dbReference type="CDD" id="cd01256">
    <property type="entry name" value="PH_dynamin"/>
    <property type="match status" value="1"/>
</dbReference>
<dbReference type="InterPro" id="IPR020850">
    <property type="entry name" value="GED_dom"/>
</dbReference>
<comment type="similarity">
    <text evidence="10">Belongs to the TRAFAC class dynamin-like GTPase superfamily. Dynamin/Fzo/YdjA family.</text>
</comment>
<evidence type="ECO:0000256" key="8">
    <source>
        <dbReference type="ARBA" id="ARBA00023134"/>
    </source>
</evidence>
<dbReference type="Pfam" id="PF01031">
    <property type="entry name" value="Dynamin_M"/>
    <property type="match status" value="2"/>
</dbReference>
<dbReference type="SMART" id="SM00053">
    <property type="entry name" value="DYNc"/>
    <property type="match status" value="1"/>
</dbReference>
<dbReference type="Pfam" id="PF02212">
    <property type="entry name" value="GED"/>
    <property type="match status" value="1"/>
</dbReference>
<accession>A0A9D3Q343</accession>
<evidence type="ECO:0000256" key="11">
    <source>
        <dbReference type="SAM" id="MobiDB-lite"/>
    </source>
</evidence>
<feature type="region of interest" description="Disordered" evidence="11">
    <location>
        <begin position="721"/>
        <end position="740"/>
    </location>
</feature>
<evidence type="ECO:0000256" key="5">
    <source>
        <dbReference type="ARBA" id="ARBA00022701"/>
    </source>
</evidence>
<dbReference type="InterPro" id="IPR000375">
    <property type="entry name" value="Dynamin_stalk"/>
</dbReference>
<evidence type="ECO:0000259" key="14">
    <source>
        <dbReference type="PROSITE" id="PS51718"/>
    </source>
</evidence>
<evidence type="ECO:0000256" key="3">
    <source>
        <dbReference type="ARBA" id="ARBA00022490"/>
    </source>
</evidence>
<keyword evidence="16" id="KW-1185">Reference proteome</keyword>
<evidence type="ECO:0000313" key="15">
    <source>
        <dbReference type="EMBL" id="KAG7476398.1"/>
    </source>
</evidence>
<evidence type="ECO:0000256" key="1">
    <source>
        <dbReference type="ARBA" id="ARBA00004496"/>
    </source>
</evidence>
<dbReference type="Gene3D" id="2.30.29.30">
    <property type="entry name" value="Pleckstrin-homology domain (PH domain)/Phosphotyrosine-binding domain (PTB)"/>
    <property type="match status" value="1"/>
</dbReference>
<dbReference type="InterPro" id="IPR045063">
    <property type="entry name" value="Dynamin_N"/>
</dbReference>
<name>A0A9D3Q343_MEGAT</name>
<dbReference type="GO" id="GO:0005525">
    <property type="term" value="F:GTP binding"/>
    <property type="evidence" value="ECO:0007669"/>
    <property type="project" value="UniProtKB-KW"/>
</dbReference>
<evidence type="ECO:0000256" key="6">
    <source>
        <dbReference type="ARBA" id="ARBA00022741"/>
    </source>
</evidence>
<dbReference type="Gene3D" id="3.40.50.300">
    <property type="entry name" value="P-loop containing nucleotide triphosphate hydrolases"/>
    <property type="match status" value="1"/>
</dbReference>
<dbReference type="PROSITE" id="PS50003">
    <property type="entry name" value="PH_DOMAIN"/>
    <property type="match status" value="1"/>
</dbReference>
<dbReference type="PANTHER" id="PTHR11566">
    <property type="entry name" value="DYNAMIN"/>
    <property type="match status" value="1"/>
</dbReference>
<proteinExistence type="inferred from homology"/>
<dbReference type="FunFam" id="1.20.120.1240:FF:000028">
    <property type="entry name" value="Dynamin 1"/>
    <property type="match status" value="1"/>
</dbReference>
<comment type="caution">
    <text evidence="15">The sequence shown here is derived from an EMBL/GenBank/DDBJ whole genome shotgun (WGS) entry which is preliminary data.</text>
</comment>
<feature type="domain" description="GED" evidence="13">
    <location>
        <begin position="749"/>
        <end position="840"/>
    </location>
</feature>
<feature type="compositionally biased region" description="Pro residues" evidence="11">
    <location>
        <begin position="912"/>
        <end position="932"/>
    </location>
</feature>
<dbReference type="EC" id="3.6.5.5" evidence="2"/>
<dbReference type="GO" id="GO:0098793">
    <property type="term" value="C:presynapse"/>
    <property type="evidence" value="ECO:0007669"/>
    <property type="project" value="GOC"/>
</dbReference>
<evidence type="ECO:0000313" key="16">
    <source>
        <dbReference type="Proteomes" id="UP001046870"/>
    </source>
</evidence>
<dbReference type="PROSITE" id="PS00410">
    <property type="entry name" value="G_DYNAMIN_1"/>
    <property type="match status" value="1"/>
</dbReference>
<dbReference type="EMBL" id="JAFDVH010000006">
    <property type="protein sequence ID" value="KAG7476398.1"/>
    <property type="molecule type" value="Genomic_DNA"/>
</dbReference>
<protein>
    <recommendedName>
        <fullName evidence="2">dynamin GTPase</fullName>
        <ecNumber evidence="2">3.6.5.5</ecNumber>
    </recommendedName>
</protein>
<dbReference type="SUPFAM" id="SSF52540">
    <property type="entry name" value="P-loop containing nucleoside triphosphate hydrolases"/>
    <property type="match status" value="1"/>
</dbReference>
<dbReference type="PANTHER" id="PTHR11566:SF32">
    <property type="entry name" value="DYNAMIN-1"/>
    <property type="match status" value="1"/>
</dbReference>